<comment type="caution">
    <text evidence="5">The sequence shown here is derived from an EMBL/GenBank/DDBJ whole genome shotgun (WGS) entry which is preliminary data.</text>
</comment>
<proteinExistence type="predicted"/>
<dbReference type="PANTHER" id="PTHR19848">
    <property type="entry name" value="WD40 REPEAT PROTEIN"/>
    <property type="match status" value="1"/>
</dbReference>
<dbReference type="AlphaFoldDB" id="A0A9W8LJH1"/>
<dbReference type="InterPro" id="IPR015943">
    <property type="entry name" value="WD40/YVTN_repeat-like_dom_sf"/>
</dbReference>
<evidence type="ECO:0000256" key="2">
    <source>
        <dbReference type="ARBA" id="ARBA00022737"/>
    </source>
</evidence>
<dbReference type="PANTHER" id="PTHR19848:SF8">
    <property type="entry name" value="F-BOX AND WD REPEAT DOMAIN CONTAINING 7"/>
    <property type="match status" value="1"/>
</dbReference>
<dbReference type="EMBL" id="JANBUM010000207">
    <property type="protein sequence ID" value="KAJ2781526.1"/>
    <property type="molecule type" value="Genomic_DNA"/>
</dbReference>
<sequence>MVNPGDYVASDEEIDIEMFDSDVELSKATGVSQNDVAAVSSKQSDSDSDFVSTGKAKRGSNGAAATTKRGRGRGKGRGASSGTTRATKKAAAGTEVVLDESGNPIETPKAKRGRPRKLPVVYEDADGNPVAEKPKATRGRKKAVPLASNLSDAAEDEFDILDDDDDGDFGGKTKAKAKPRKAAGTGKGKARQMTFDDIQIPTKEPIFDPDQIAELARQYPDPYWSELEALQNGLSSAGDNSAEPRRIDFIDDEHPLELISTNMTDQMALTGMALSPDGTMLATFGSSGSVRVWDTDTFECLTTLRDASEANIDEFFVGQFTPNSEYIVVGGKLKDRKRWSEADEDNHILPCPLKVFNVLTGQVVARLDGHSEEILCVKSVVYKGENYFVTTSQDGYIRRWHMDSNWIVLLGTDEVEDGVTCMAFTVSFVPNTGNRFFVAATDDHVTLMDLERCKIVQRFDPIYSSYCDCGKFIELVEEPEFQARKPVKLDDDGDGDAESMVPEPAEASSSALPAPTGPYAYFVTRGVELLDAEDNTVSSRPNTCTLHRLVYPTDTDGKFMLQEVRRYHHDEYLSNSWLIRIASNGRYLLAPTLNGQVFVFSLAGGQVTGILRDHETIEVRDCKFHPTKNLVFTCSDDGSVKVYRGGRRKKREAEDVEMEAAEDTAVSGSSEVADGSPLASLKKRVESLAVGDGACAADEAVVVSDERVSADDNGAHSQVS</sequence>
<dbReference type="InterPro" id="IPR001680">
    <property type="entry name" value="WD40_rpt"/>
</dbReference>
<reference evidence="5" key="1">
    <citation type="submission" date="2022-07" db="EMBL/GenBank/DDBJ databases">
        <title>Phylogenomic reconstructions and comparative analyses of Kickxellomycotina fungi.</title>
        <authorList>
            <person name="Reynolds N.K."/>
            <person name="Stajich J.E."/>
            <person name="Barry K."/>
            <person name="Grigoriev I.V."/>
            <person name="Crous P."/>
            <person name="Smith M.E."/>
        </authorList>
    </citation>
    <scope>NUCLEOTIDE SEQUENCE</scope>
    <source>
        <strain evidence="5">BCRC 34489</strain>
    </source>
</reference>
<evidence type="ECO:0000313" key="6">
    <source>
        <dbReference type="Proteomes" id="UP001140172"/>
    </source>
</evidence>
<feature type="compositionally biased region" description="Polar residues" evidence="4">
    <location>
        <begin position="30"/>
        <end position="43"/>
    </location>
</feature>
<dbReference type="PROSITE" id="PS50082">
    <property type="entry name" value="WD_REPEATS_2"/>
    <property type="match status" value="1"/>
</dbReference>
<feature type="region of interest" description="Disordered" evidence="4">
    <location>
        <begin position="484"/>
        <end position="513"/>
    </location>
</feature>
<evidence type="ECO:0000256" key="4">
    <source>
        <dbReference type="SAM" id="MobiDB-lite"/>
    </source>
</evidence>
<keyword evidence="6" id="KW-1185">Reference proteome</keyword>
<evidence type="ECO:0000256" key="1">
    <source>
        <dbReference type="ARBA" id="ARBA00022574"/>
    </source>
</evidence>
<feature type="compositionally biased region" description="Low complexity" evidence="4">
    <location>
        <begin position="78"/>
        <end position="94"/>
    </location>
</feature>
<evidence type="ECO:0000256" key="3">
    <source>
        <dbReference type="PROSITE-ProRule" id="PRU00221"/>
    </source>
</evidence>
<dbReference type="Proteomes" id="UP001140172">
    <property type="component" value="Unassembled WGS sequence"/>
</dbReference>
<organism evidence="5 6">
    <name type="scientific">Coemansia interrupta</name>
    <dbReference type="NCBI Taxonomy" id="1126814"/>
    <lineage>
        <taxon>Eukaryota</taxon>
        <taxon>Fungi</taxon>
        <taxon>Fungi incertae sedis</taxon>
        <taxon>Zoopagomycota</taxon>
        <taxon>Kickxellomycotina</taxon>
        <taxon>Kickxellomycetes</taxon>
        <taxon>Kickxellales</taxon>
        <taxon>Kickxellaceae</taxon>
        <taxon>Coemansia</taxon>
    </lineage>
</organism>
<protein>
    <submittedName>
        <fullName evidence="5">Uncharacterized protein</fullName>
    </submittedName>
</protein>
<name>A0A9W8LJH1_9FUNG</name>
<keyword evidence="2" id="KW-0677">Repeat</keyword>
<dbReference type="InterPro" id="IPR036322">
    <property type="entry name" value="WD40_repeat_dom_sf"/>
</dbReference>
<dbReference type="Gene3D" id="2.130.10.10">
    <property type="entry name" value="YVTN repeat-like/Quinoprotein amine dehydrogenase"/>
    <property type="match status" value="2"/>
</dbReference>
<dbReference type="SMART" id="SM00320">
    <property type="entry name" value="WD40"/>
    <property type="match status" value="3"/>
</dbReference>
<gene>
    <name evidence="5" type="ORF">GGI15_003198</name>
</gene>
<dbReference type="OrthoDB" id="5588835at2759"/>
<dbReference type="Pfam" id="PF00400">
    <property type="entry name" value="WD40"/>
    <property type="match status" value="3"/>
</dbReference>
<feature type="region of interest" description="Disordered" evidence="4">
    <location>
        <begin position="30"/>
        <end position="191"/>
    </location>
</feature>
<evidence type="ECO:0000313" key="5">
    <source>
        <dbReference type="EMBL" id="KAJ2781526.1"/>
    </source>
</evidence>
<accession>A0A9W8LJH1</accession>
<dbReference type="SUPFAM" id="SSF50978">
    <property type="entry name" value="WD40 repeat-like"/>
    <property type="match status" value="1"/>
</dbReference>
<keyword evidence="1 3" id="KW-0853">WD repeat</keyword>
<feature type="repeat" description="WD" evidence="3">
    <location>
        <begin position="262"/>
        <end position="303"/>
    </location>
</feature>
<feature type="region of interest" description="Disordered" evidence="4">
    <location>
        <begin position="653"/>
        <end position="678"/>
    </location>
</feature>
<feature type="compositionally biased region" description="Low complexity" evidence="4">
    <location>
        <begin position="498"/>
        <end position="513"/>
    </location>
</feature>
<feature type="compositionally biased region" description="Acidic residues" evidence="4">
    <location>
        <begin position="153"/>
        <end position="168"/>
    </location>
</feature>